<keyword evidence="1" id="KW-0863">Zinc-finger</keyword>
<comment type="caution">
    <text evidence="4">The sequence shown here is derived from an EMBL/GenBank/DDBJ whole genome shotgun (WGS) entry which is preliminary data.</text>
</comment>
<feature type="region of interest" description="Disordered" evidence="2">
    <location>
        <begin position="91"/>
        <end position="110"/>
    </location>
</feature>
<dbReference type="Proteomes" id="UP000256328">
    <property type="component" value="Unassembled WGS sequence"/>
</dbReference>
<dbReference type="EMBL" id="PDLN01000003">
    <property type="protein sequence ID" value="RDW91094.1"/>
    <property type="molecule type" value="Genomic_DNA"/>
</dbReference>
<feature type="region of interest" description="Disordered" evidence="2">
    <location>
        <begin position="837"/>
        <end position="890"/>
    </location>
</feature>
<accession>A0A3D8SXU0</accession>
<dbReference type="OrthoDB" id="10356111at2759"/>
<evidence type="ECO:0000313" key="5">
    <source>
        <dbReference type="Proteomes" id="UP000256328"/>
    </source>
</evidence>
<feature type="compositionally biased region" description="Basic and acidic residues" evidence="2">
    <location>
        <begin position="853"/>
        <end position="876"/>
    </location>
</feature>
<proteinExistence type="predicted"/>
<keyword evidence="1" id="KW-0862">Zinc</keyword>
<keyword evidence="1" id="KW-0479">Metal-binding</keyword>
<name>A0A3D8SXU0_9HELO</name>
<feature type="region of interest" description="Disordered" evidence="2">
    <location>
        <begin position="462"/>
        <end position="499"/>
    </location>
</feature>
<protein>
    <recommendedName>
        <fullName evidence="3">C2H2-type domain-containing protein</fullName>
    </recommendedName>
</protein>
<evidence type="ECO:0000259" key="3">
    <source>
        <dbReference type="PROSITE" id="PS50157"/>
    </source>
</evidence>
<feature type="region of interest" description="Disordered" evidence="2">
    <location>
        <begin position="1"/>
        <end position="59"/>
    </location>
</feature>
<evidence type="ECO:0000313" key="4">
    <source>
        <dbReference type="EMBL" id="RDW91094.1"/>
    </source>
</evidence>
<feature type="compositionally biased region" description="Low complexity" evidence="2">
    <location>
        <begin position="207"/>
        <end position="224"/>
    </location>
</feature>
<dbReference type="AlphaFoldDB" id="A0A3D8SXU0"/>
<feature type="compositionally biased region" description="Basic and acidic residues" evidence="2">
    <location>
        <begin position="91"/>
        <end position="103"/>
    </location>
</feature>
<dbReference type="GO" id="GO:0008270">
    <property type="term" value="F:zinc ion binding"/>
    <property type="evidence" value="ECO:0007669"/>
    <property type="project" value="UniProtKB-KW"/>
</dbReference>
<sequence length="1094" mass="121779">MGRATSALAQRASRSHPKDSNVAGEAEEQGHDTTTLPPEMAPLHHPHPSSSKSPRKGLAATFASIDQVLHKKLDPRYKARGDLARAAVIDDSHKEHEVAEEPKQASAVPAKEELMPLSIAQRRDAGAPEIAIDFRSSDASAGAPADEGDATSTMQLASDTITAFETIANAVEPTATPTTEPGVSQPTIATTPEKEKEQDNEDKKQETSTSTTVSQSTSTTPVSPIQRRKRVLGPGKAELAAAEIQAVIRKLEDEKKGVTSRVAVDLKSCRRSMRPGIRKGLPCNNPGCVRCNHTRPTSFLSSKTVTQTPEVQAILSHCKKQGFEVSVNMASSYLNNYEGKIVPAMQAITTDLDRREQALEATGRICLEYEKKRYEVGAEYTGLSTRDEIITMLEIEDEEYREYDEKGTNAFFTTRMKSLTSREDKKRFAEHYKDESEARKARANMYHESLDIALKDMIPQEDVANDDKGDSATSKIRNTEKADTSPSPEKKPGNLPVDTTVNHHSVIDTIVSESSSLAARNPFAKNIEDVNKDNKVNKVVSDDEEYNKIEAPSTQIASDGGSTGGITGYNDDITDDSESDNDWGFVEGSGLKKIRSRAAKISRRAGRDHPTLEDLKMARAQLLKNYKARWTKYTCSECDQTFPKEEDTRTVEHLRFHVEEFPGNPKHERLLKGAEDAEAATALANQRQQWRQNNASKEGGETCDQDDMMEITPAEAEIILRSSAFHAHFTDSEADTDESGKIEPTPVRCDRCNRTFPHAGAVMMHLKQKPKKSKCYQYFKDFLMRKWGAMAHEEYEQMCQAQAETAHSDELTSKSKPKAILASDLVLKTLYQLRLEEKDPQSEQAQDADQADTQDRQLDEDNAGPKKSIEKGKGKEVASGPVAKEVLQDLPARNKDDFTVTDADEMQASEIVDDRHLPQMIPSFIHADENFEVAKNNRVPEDQMYAAMTMTPALQDLHKTLHHIERIRRAKEGEVLSDDDYAQQTATLIDGPYPVEDIQHVMDLCFGIYKYSWAESLISLCLGSAALAVAFTDDLIEEIVLYFERSRGHAGLLSLRAIERETWRFILAVQYRRDHGGQLYVPDQAGAHQPERQS</sequence>
<feature type="compositionally biased region" description="Basic and acidic residues" evidence="2">
    <location>
        <begin position="192"/>
        <end position="206"/>
    </location>
</feature>
<feature type="compositionally biased region" description="Low complexity" evidence="2">
    <location>
        <begin position="172"/>
        <end position="181"/>
    </location>
</feature>
<organism evidence="4 5">
    <name type="scientific">Coleophoma crateriformis</name>
    <dbReference type="NCBI Taxonomy" id="565419"/>
    <lineage>
        <taxon>Eukaryota</taxon>
        <taxon>Fungi</taxon>
        <taxon>Dikarya</taxon>
        <taxon>Ascomycota</taxon>
        <taxon>Pezizomycotina</taxon>
        <taxon>Leotiomycetes</taxon>
        <taxon>Helotiales</taxon>
        <taxon>Dermateaceae</taxon>
        <taxon>Coleophoma</taxon>
    </lineage>
</organism>
<keyword evidence="5" id="KW-1185">Reference proteome</keyword>
<feature type="region of interest" description="Disordered" evidence="2">
    <location>
        <begin position="172"/>
        <end position="231"/>
    </location>
</feature>
<feature type="domain" description="C2H2-type" evidence="3">
    <location>
        <begin position="633"/>
        <end position="662"/>
    </location>
</feature>
<dbReference type="InterPro" id="IPR013087">
    <property type="entry name" value="Znf_C2H2_type"/>
</dbReference>
<feature type="compositionally biased region" description="Basic and acidic residues" evidence="2">
    <location>
        <begin position="477"/>
        <end position="492"/>
    </location>
</feature>
<reference evidence="4 5" key="1">
    <citation type="journal article" date="2018" name="IMA Fungus">
        <title>IMA Genome-F 9: Draft genome sequence of Annulohypoxylon stygium, Aspergillus mulundensis, Berkeleyomyces basicola (syn. Thielaviopsis basicola), Ceratocystis smalleyi, two Cercospora beticola strains, Coleophoma cylindrospora, Fusarium fracticaudum, Phialophora cf. hyalina, and Morchella septimelata.</title>
        <authorList>
            <person name="Wingfield B.D."/>
            <person name="Bills G.F."/>
            <person name="Dong Y."/>
            <person name="Huang W."/>
            <person name="Nel W.J."/>
            <person name="Swalarsk-Parry B.S."/>
            <person name="Vaghefi N."/>
            <person name="Wilken P.M."/>
            <person name="An Z."/>
            <person name="de Beer Z.W."/>
            <person name="De Vos L."/>
            <person name="Chen L."/>
            <person name="Duong T.A."/>
            <person name="Gao Y."/>
            <person name="Hammerbacher A."/>
            <person name="Kikkert J.R."/>
            <person name="Li Y."/>
            <person name="Li H."/>
            <person name="Li K."/>
            <person name="Li Q."/>
            <person name="Liu X."/>
            <person name="Ma X."/>
            <person name="Naidoo K."/>
            <person name="Pethybridge S.J."/>
            <person name="Sun J."/>
            <person name="Steenkamp E.T."/>
            <person name="van der Nest M.A."/>
            <person name="van Wyk S."/>
            <person name="Wingfield M.J."/>
            <person name="Xiong C."/>
            <person name="Yue Q."/>
            <person name="Zhang X."/>
        </authorList>
    </citation>
    <scope>NUCLEOTIDE SEQUENCE [LARGE SCALE GENOMIC DNA]</scope>
    <source>
        <strain evidence="4 5">BP5796</strain>
    </source>
</reference>
<evidence type="ECO:0000256" key="2">
    <source>
        <dbReference type="SAM" id="MobiDB-lite"/>
    </source>
</evidence>
<evidence type="ECO:0000256" key="1">
    <source>
        <dbReference type="PROSITE-ProRule" id="PRU00042"/>
    </source>
</evidence>
<gene>
    <name evidence="4" type="ORF">BP5796_02259</name>
</gene>
<dbReference type="PROSITE" id="PS50157">
    <property type="entry name" value="ZINC_FINGER_C2H2_2"/>
    <property type="match status" value="1"/>
</dbReference>